<evidence type="ECO:0000313" key="2">
    <source>
        <dbReference type="Proteomes" id="UP001500133"/>
    </source>
</evidence>
<protein>
    <recommendedName>
        <fullName evidence="3">DUF945 domain-containing protein</fullName>
    </recommendedName>
</protein>
<dbReference type="Proteomes" id="UP001500133">
    <property type="component" value="Unassembled WGS sequence"/>
</dbReference>
<organism evidence="1 2">
    <name type="scientific">Halomonas cibimaris</name>
    <dbReference type="NCBI Taxonomy" id="657012"/>
    <lineage>
        <taxon>Bacteria</taxon>
        <taxon>Pseudomonadati</taxon>
        <taxon>Pseudomonadota</taxon>
        <taxon>Gammaproteobacteria</taxon>
        <taxon>Oceanospirillales</taxon>
        <taxon>Halomonadaceae</taxon>
        <taxon>Halomonas</taxon>
    </lineage>
</organism>
<proteinExistence type="predicted"/>
<dbReference type="RefSeq" id="WP_344703538.1">
    <property type="nucleotide sequence ID" value="NZ_BAAAZT010000063.1"/>
</dbReference>
<reference evidence="2" key="1">
    <citation type="journal article" date="2019" name="Int. J. Syst. Evol. Microbiol.">
        <title>The Global Catalogue of Microorganisms (GCM) 10K type strain sequencing project: providing services to taxonomists for standard genome sequencing and annotation.</title>
        <authorList>
            <consortium name="The Broad Institute Genomics Platform"/>
            <consortium name="The Broad Institute Genome Sequencing Center for Infectious Disease"/>
            <person name="Wu L."/>
            <person name="Ma J."/>
        </authorList>
    </citation>
    <scope>NUCLEOTIDE SEQUENCE [LARGE SCALE GENOMIC DNA]</scope>
    <source>
        <strain evidence="2">JCM 16914</strain>
    </source>
</reference>
<dbReference type="Pfam" id="PF06097">
    <property type="entry name" value="DUF945"/>
    <property type="match status" value="1"/>
</dbReference>
<gene>
    <name evidence="1" type="ORF">GCM10022228_13000</name>
</gene>
<dbReference type="InterPro" id="IPR010352">
    <property type="entry name" value="DUF945"/>
</dbReference>
<evidence type="ECO:0008006" key="3">
    <source>
        <dbReference type="Google" id="ProtNLM"/>
    </source>
</evidence>
<evidence type="ECO:0000313" key="1">
    <source>
        <dbReference type="EMBL" id="GAA3904142.1"/>
    </source>
</evidence>
<comment type="caution">
    <text evidence="1">The sequence shown here is derived from an EMBL/GenBank/DDBJ whole genome shotgun (WGS) entry which is preliminary data.</text>
</comment>
<dbReference type="EMBL" id="BAAAZT010000063">
    <property type="protein sequence ID" value="GAA3904142.1"/>
    <property type="molecule type" value="Genomic_DNA"/>
</dbReference>
<accession>A0ABP7LMS7</accession>
<name>A0ABP7LMS7_9GAMM</name>
<sequence>MVNKKSIVAAGVALVAGGLVAHAVVGSVAEKKLRRHLGALEAEPAIAVSQIETHRGWGKALLTARLDATGVPGLGGELAVDVGYLSRTAKGRVTFDGAALSGKVDFTAGLGSGRQGYAFNADELGAAEGALTLGQVEGDGYIDREREHFALNVRTATLAFADADADADADGKLRVSDVVTELEHDIDREAGSGRSHGRFAVDDVRWVLDDHGTPLEIAGLGGADLRYTAALDGDAYALRLHLGASDVVFMDSTPGRVELDLTAKRLDYAALDAVAEQALSAARQPALIRALRTALTEQAYTLLSRSPALELETLSLDVALPMLGRAEAQLSGRMAFDGDGLRLEAARAELTSRLNARLVFEMLPDAMIVELAPPALQAFLLNREPPHVFGWKDGRALYKGEPLEEALAR</sequence>
<keyword evidence="2" id="KW-1185">Reference proteome</keyword>